<organism evidence="1 2">
    <name type="scientific">Pseudoxanthomonas dokdonensis</name>
    <dbReference type="NCBI Taxonomy" id="344882"/>
    <lineage>
        <taxon>Bacteria</taxon>
        <taxon>Pseudomonadati</taxon>
        <taxon>Pseudomonadota</taxon>
        <taxon>Gammaproteobacteria</taxon>
        <taxon>Lysobacterales</taxon>
        <taxon>Lysobacteraceae</taxon>
        <taxon>Pseudoxanthomonas</taxon>
    </lineage>
</organism>
<proteinExistence type="predicted"/>
<dbReference type="PATRIC" id="fig|344882.3.peg.1957"/>
<protein>
    <recommendedName>
        <fullName evidence="3">Outer membrane protein beta-barrel domain-containing protein</fullName>
    </recommendedName>
</protein>
<dbReference type="AlphaFoldDB" id="A0A0R0D0T1"/>
<dbReference type="STRING" id="344882.ABB29_03140"/>
<evidence type="ECO:0000313" key="2">
    <source>
        <dbReference type="Proteomes" id="UP000052052"/>
    </source>
</evidence>
<dbReference type="Proteomes" id="UP000052052">
    <property type="component" value="Unassembled WGS sequence"/>
</dbReference>
<evidence type="ECO:0000313" key="1">
    <source>
        <dbReference type="EMBL" id="KRG71187.1"/>
    </source>
</evidence>
<dbReference type="SUPFAM" id="SSF56925">
    <property type="entry name" value="OMPA-like"/>
    <property type="match status" value="1"/>
</dbReference>
<reference evidence="1 2" key="1">
    <citation type="submission" date="2015-05" db="EMBL/GenBank/DDBJ databases">
        <title>Genome sequencing and analysis of members of genus Stenotrophomonas.</title>
        <authorList>
            <person name="Patil P.P."/>
            <person name="Midha S."/>
            <person name="Patil P.B."/>
        </authorList>
    </citation>
    <scope>NUCLEOTIDE SEQUENCE [LARGE SCALE GENOMIC DNA]</scope>
    <source>
        <strain evidence="1 2">DSM 21858</strain>
    </source>
</reference>
<name>A0A0R0D0T1_9GAMM</name>
<comment type="caution">
    <text evidence="1">The sequence shown here is derived from an EMBL/GenBank/DDBJ whole genome shotgun (WGS) entry which is preliminary data.</text>
</comment>
<sequence>MLSLLPAFAWAQSSTDAPGASSDQWQFRIAPNLWAAGLDGTSRVGGASETRVDASFSDITEVLDMGFMTALEARRGPWGIVGDVFYVNLGEKTQPLQNDLGRVDASIKNTIFHLAVAYRVAESASGHVDVLGGARYSEVESELKLPSSTTYPDGVRVKGSDDWVDAIVGLRGVHRFNDKWAANGYVDVGLGGDDSSWQAMAGIEYVISHTTQVEFGYRYLSQDYDSAKFAYEMDTAGPFLGMSFWF</sequence>
<keyword evidence="2" id="KW-1185">Reference proteome</keyword>
<dbReference type="InterPro" id="IPR011250">
    <property type="entry name" value="OMP/PagP_B-barrel"/>
</dbReference>
<evidence type="ECO:0008006" key="3">
    <source>
        <dbReference type="Google" id="ProtNLM"/>
    </source>
</evidence>
<dbReference type="EMBL" id="LDJL01000004">
    <property type="protein sequence ID" value="KRG71187.1"/>
    <property type="molecule type" value="Genomic_DNA"/>
</dbReference>
<gene>
    <name evidence="1" type="ORF">ABB29_03140</name>
</gene>
<accession>A0A0R0D0T1</accession>
<dbReference type="Gene3D" id="2.40.160.20">
    <property type="match status" value="1"/>
</dbReference>